<evidence type="ECO:0000313" key="3">
    <source>
        <dbReference type="Proteomes" id="UP000663829"/>
    </source>
</evidence>
<sequence length="204" mass="24231">IIFSISIHFYNRYWQKSLSTQGSITSTNEKYKQLINQSDIEMSENVLILNKDKDLTLIWFDGHLDIEMKQRLEQFHEHIILCFSNDQLMTSITKIQKHKIILIVSGQHSYQTLQLLHDNDKINSFYIFCFNNQMYQDLFIDKKCSKLKGIYNEYDQLFNKLENQICSLLKYLSIFSLFDKNNKSIRNLEHESIDFKGAPIRGGR</sequence>
<dbReference type="EMBL" id="CAJNOQ010039775">
    <property type="protein sequence ID" value="CAF1617602.1"/>
    <property type="molecule type" value="Genomic_DNA"/>
</dbReference>
<evidence type="ECO:0000313" key="2">
    <source>
        <dbReference type="EMBL" id="CAF4505490.1"/>
    </source>
</evidence>
<dbReference type="Proteomes" id="UP000681722">
    <property type="component" value="Unassembled WGS sequence"/>
</dbReference>
<accession>A0A816C9Q4</accession>
<evidence type="ECO:0000313" key="1">
    <source>
        <dbReference type="EMBL" id="CAF1617602.1"/>
    </source>
</evidence>
<protein>
    <submittedName>
        <fullName evidence="1">Uncharacterized protein</fullName>
    </submittedName>
</protein>
<dbReference type="OrthoDB" id="10056667at2759"/>
<organism evidence="1 3">
    <name type="scientific">Didymodactylos carnosus</name>
    <dbReference type="NCBI Taxonomy" id="1234261"/>
    <lineage>
        <taxon>Eukaryota</taxon>
        <taxon>Metazoa</taxon>
        <taxon>Spiralia</taxon>
        <taxon>Gnathifera</taxon>
        <taxon>Rotifera</taxon>
        <taxon>Eurotatoria</taxon>
        <taxon>Bdelloidea</taxon>
        <taxon>Philodinida</taxon>
        <taxon>Philodinidae</taxon>
        <taxon>Didymodactylos</taxon>
    </lineage>
</organism>
<comment type="caution">
    <text evidence="1">The sequence shown here is derived from an EMBL/GenBank/DDBJ whole genome shotgun (WGS) entry which is preliminary data.</text>
</comment>
<dbReference type="EMBL" id="CAJOBC010106797">
    <property type="protein sequence ID" value="CAF4505490.1"/>
    <property type="molecule type" value="Genomic_DNA"/>
</dbReference>
<reference evidence="1" key="1">
    <citation type="submission" date="2021-02" db="EMBL/GenBank/DDBJ databases">
        <authorList>
            <person name="Nowell W R."/>
        </authorList>
    </citation>
    <scope>NUCLEOTIDE SEQUENCE</scope>
</reference>
<proteinExistence type="predicted"/>
<dbReference type="Proteomes" id="UP000663829">
    <property type="component" value="Unassembled WGS sequence"/>
</dbReference>
<feature type="non-terminal residue" evidence="1">
    <location>
        <position position="1"/>
    </location>
</feature>
<dbReference type="AlphaFoldDB" id="A0A816C9Q4"/>
<gene>
    <name evidence="1" type="ORF">GPM918_LOCUS43530</name>
    <name evidence="2" type="ORF">SRO942_LOCUS45045</name>
</gene>
<keyword evidence="3" id="KW-1185">Reference proteome</keyword>
<name>A0A816C9Q4_9BILA</name>